<comment type="caution">
    <text evidence="17">The sequence shown here is derived from an EMBL/GenBank/DDBJ whole genome shotgun (WGS) entry which is preliminary data.</text>
</comment>
<dbReference type="SMART" id="SM00369">
    <property type="entry name" value="LRR_TYP"/>
    <property type="match status" value="4"/>
</dbReference>
<feature type="domain" description="Protein kinase" evidence="16">
    <location>
        <begin position="306"/>
        <end position="531"/>
    </location>
</feature>
<dbReference type="PANTHER" id="PTHR27008:SF499">
    <property type="entry name" value="OS06G0581500 PROTEIN"/>
    <property type="match status" value="1"/>
</dbReference>
<keyword evidence="13" id="KW-0325">Glycoprotein</keyword>
<keyword evidence="12 15" id="KW-0472">Membrane</keyword>
<dbReference type="SUPFAM" id="SSF52058">
    <property type="entry name" value="L domain-like"/>
    <property type="match status" value="1"/>
</dbReference>
<evidence type="ECO:0000256" key="3">
    <source>
        <dbReference type="ARBA" id="ARBA00022614"/>
    </source>
</evidence>
<dbReference type="InterPro" id="IPR032675">
    <property type="entry name" value="LRR_dom_sf"/>
</dbReference>
<evidence type="ECO:0000256" key="7">
    <source>
        <dbReference type="ARBA" id="ARBA00022737"/>
    </source>
</evidence>
<dbReference type="InterPro" id="IPR008271">
    <property type="entry name" value="Ser/Thr_kinase_AS"/>
</dbReference>
<evidence type="ECO:0000256" key="5">
    <source>
        <dbReference type="ARBA" id="ARBA00022692"/>
    </source>
</evidence>
<dbReference type="GO" id="GO:0006952">
    <property type="term" value="P:defense response"/>
    <property type="evidence" value="ECO:0007669"/>
    <property type="project" value="UniProtKB-ARBA"/>
</dbReference>
<keyword evidence="8 14" id="KW-0547">Nucleotide-binding</keyword>
<protein>
    <submittedName>
        <fullName evidence="17">Leucine-rich repeat protein kinase family protein</fullName>
    </submittedName>
</protein>
<keyword evidence="3" id="KW-0433">Leucine-rich repeat</keyword>
<dbReference type="InterPro" id="IPR003591">
    <property type="entry name" value="Leu-rich_rpt_typical-subtyp"/>
</dbReference>
<keyword evidence="11 15" id="KW-1133">Transmembrane helix</keyword>
<dbReference type="SMART" id="SM00220">
    <property type="entry name" value="S_TKc"/>
    <property type="match status" value="1"/>
</dbReference>
<feature type="transmembrane region" description="Helical" evidence="15">
    <location>
        <begin position="249"/>
        <end position="271"/>
    </location>
</feature>
<evidence type="ECO:0000313" key="18">
    <source>
        <dbReference type="Proteomes" id="UP000585474"/>
    </source>
</evidence>
<dbReference type="FunFam" id="3.30.200.20:FF:000432">
    <property type="entry name" value="LRR receptor-like serine/threonine-protein kinase EFR"/>
    <property type="match status" value="1"/>
</dbReference>
<dbReference type="Pfam" id="PF00560">
    <property type="entry name" value="LRR_1"/>
    <property type="match status" value="4"/>
</dbReference>
<evidence type="ECO:0000256" key="8">
    <source>
        <dbReference type="ARBA" id="ARBA00022741"/>
    </source>
</evidence>
<evidence type="ECO:0000256" key="11">
    <source>
        <dbReference type="ARBA" id="ARBA00022989"/>
    </source>
</evidence>
<dbReference type="PANTHER" id="PTHR27008">
    <property type="entry name" value="OS04G0122200 PROTEIN"/>
    <property type="match status" value="1"/>
</dbReference>
<evidence type="ECO:0000256" key="13">
    <source>
        <dbReference type="ARBA" id="ARBA00023180"/>
    </source>
</evidence>
<dbReference type="Gene3D" id="3.80.10.10">
    <property type="entry name" value="Ribonuclease Inhibitor"/>
    <property type="match status" value="1"/>
</dbReference>
<sequence length="531" mass="58699">MRDNQLHGSIPPGIGNFLNLALLHVGLNDLGGRIPTTIGKLHNLQELYLNINKFTKLPTSLGNLTSLSLLHLERNNIHGSIPPSLGNCRNLLGLYLSHNNLNGSIPPEILSLPSISISFNLAHNALTGVLLQEVGSMKNLVELDVSNNRLSGPLPNSLSKCLSLERIHLEANSFEGLIPSYLGELQLENLNLSFNKLHGKVPTEGVFRNGSAVSVFGNNDLCGGIPTLKFPPCPSSEPNKNNLSHKMTIILSVVAVLVFCLTSFVCFIIFLHRRRVSRKKAPSTVSFKHQLMRVTYAELLKATDGFSDENLIGVGNYGSVYKGTLNQGQIVVAVKVLNLQIKGASKSFLSECEALRTIRHRNLLKILSACSSMDFHGNEFKALVCEYMANGSLENWLHQNDQVENEGIEEESRNIDLFQRLEIAIDIASALEYLHCHCSSTIIHSDLKPSNILLDHRMTAQFNQCAEYGMGDRASTLADVYSYGILLLEMFTGKRPTDNLFKDGMNLHSFVMRALPDQVMEIMDPRILFGT</sequence>
<dbReference type="InterPro" id="IPR051809">
    <property type="entry name" value="Plant_receptor-like_S/T_kinase"/>
</dbReference>
<dbReference type="Gene3D" id="1.10.510.10">
    <property type="entry name" value="Transferase(Phosphotransferase) domain 1"/>
    <property type="match status" value="2"/>
</dbReference>
<gene>
    <name evidence="17" type="ORF">Acr_15g0016550</name>
</gene>
<evidence type="ECO:0000259" key="16">
    <source>
        <dbReference type="PROSITE" id="PS50011"/>
    </source>
</evidence>
<keyword evidence="10 14" id="KW-0067">ATP-binding</keyword>
<dbReference type="SUPFAM" id="SSF56112">
    <property type="entry name" value="Protein kinase-like (PK-like)"/>
    <property type="match status" value="1"/>
</dbReference>
<dbReference type="PROSITE" id="PS50011">
    <property type="entry name" value="PROTEIN_KINASE_DOM"/>
    <property type="match status" value="1"/>
</dbReference>
<evidence type="ECO:0000256" key="4">
    <source>
        <dbReference type="ARBA" id="ARBA00022679"/>
    </source>
</evidence>
<comment type="subcellular location">
    <subcellularLocation>
        <location evidence="1">Membrane</location>
    </subcellularLocation>
</comment>
<evidence type="ECO:0000313" key="17">
    <source>
        <dbReference type="EMBL" id="GFZ03047.1"/>
    </source>
</evidence>
<organism evidence="17 18">
    <name type="scientific">Actinidia rufa</name>
    <dbReference type="NCBI Taxonomy" id="165716"/>
    <lineage>
        <taxon>Eukaryota</taxon>
        <taxon>Viridiplantae</taxon>
        <taxon>Streptophyta</taxon>
        <taxon>Embryophyta</taxon>
        <taxon>Tracheophyta</taxon>
        <taxon>Spermatophyta</taxon>
        <taxon>Magnoliopsida</taxon>
        <taxon>eudicotyledons</taxon>
        <taxon>Gunneridae</taxon>
        <taxon>Pentapetalae</taxon>
        <taxon>asterids</taxon>
        <taxon>Ericales</taxon>
        <taxon>Actinidiaceae</taxon>
        <taxon>Actinidia</taxon>
    </lineage>
</organism>
<dbReference type="PROSITE" id="PS00107">
    <property type="entry name" value="PROTEIN_KINASE_ATP"/>
    <property type="match status" value="1"/>
</dbReference>
<evidence type="ECO:0000256" key="10">
    <source>
        <dbReference type="ARBA" id="ARBA00022840"/>
    </source>
</evidence>
<dbReference type="Gene3D" id="3.30.200.20">
    <property type="entry name" value="Phosphorylase Kinase, domain 1"/>
    <property type="match status" value="1"/>
</dbReference>
<evidence type="ECO:0000256" key="14">
    <source>
        <dbReference type="PROSITE-ProRule" id="PRU10141"/>
    </source>
</evidence>
<dbReference type="GO" id="GO:0051707">
    <property type="term" value="P:response to other organism"/>
    <property type="evidence" value="ECO:0007669"/>
    <property type="project" value="UniProtKB-ARBA"/>
</dbReference>
<feature type="binding site" evidence="14">
    <location>
        <position position="335"/>
    </location>
    <ligand>
        <name>ATP</name>
        <dbReference type="ChEBI" id="CHEBI:30616"/>
    </ligand>
</feature>
<dbReference type="Pfam" id="PF07714">
    <property type="entry name" value="PK_Tyr_Ser-Thr"/>
    <property type="match status" value="1"/>
</dbReference>
<dbReference type="InterPro" id="IPR000719">
    <property type="entry name" value="Prot_kinase_dom"/>
</dbReference>
<keyword evidence="2" id="KW-0723">Serine/threonine-protein kinase</keyword>
<dbReference type="EMBL" id="BJWL01000015">
    <property type="protein sequence ID" value="GFZ03047.1"/>
    <property type="molecule type" value="Genomic_DNA"/>
</dbReference>
<proteinExistence type="predicted"/>
<dbReference type="InterPro" id="IPR011009">
    <property type="entry name" value="Kinase-like_dom_sf"/>
</dbReference>
<evidence type="ECO:0000256" key="15">
    <source>
        <dbReference type="SAM" id="Phobius"/>
    </source>
</evidence>
<keyword evidence="7" id="KW-0677">Repeat</keyword>
<keyword evidence="6" id="KW-0732">Signal</keyword>
<evidence type="ECO:0000256" key="12">
    <source>
        <dbReference type="ARBA" id="ARBA00023136"/>
    </source>
</evidence>
<dbReference type="FunFam" id="3.80.10.10:FF:000041">
    <property type="entry name" value="LRR receptor-like serine/threonine-protein kinase ERECTA"/>
    <property type="match status" value="1"/>
</dbReference>
<evidence type="ECO:0000256" key="1">
    <source>
        <dbReference type="ARBA" id="ARBA00004370"/>
    </source>
</evidence>
<dbReference type="Proteomes" id="UP000585474">
    <property type="component" value="Unassembled WGS sequence"/>
</dbReference>
<dbReference type="PROSITE" id="PS00108">
    <property type="entry name" value="PROTEIN_KINASE_ST"/>
    <property type="match status" value="1"/>
</dbReference>
<dbReference type="OrthoDB" id="676979at2759"/>
<dbReference type="InterPro" id="IPR017441">
    <property type="entry name" value="Protein_kinase_ATP_BS"/>
</dbReference>
<keyword evidence="9 17" id="KW-0418">Kinase</keyword>
<evidence type="ECO:0000256" key="2">
    <source>
        <dbReference type="ARBA" id="ARBA00022527"/>
    </source>
</evidence>
<dbReference type="AlphaFoldDB" id="A0A7J0FX47"/>
<keyword evidence="4" id="KW-0808">Transferase</keyword>
<reference evidence="17 18" key="1">
    <citation type="submission" date="2019-07" db="EMBL/GenBank/DDBJ databases">
        <title>De Novo Assembly of kiwifruit Actinidia rufa.</title>
        <authorList>
            <person name="Sugita-Konishi S."/>
            <person name="Sato K."/>
            <person name="Mori E."/>
            <person name="Abe Y."/>
            <person name="Kisaki G."/>
            <person name="Hamano K."/>
            <person name="Suezawa K."/>
            <person name="Otani M."/>
            <person name="Fukuda T."/>
            <person name="Manabe T."/>
            <person name="Gomi K."/>
            <person name="Tabuchi M."/>
            <person name="Akimitsu K."/>
            <person name="Kataoka I."/>
        </authorList>
    </citation>
    <scope>NUCLEOTIDE SEQUENCE [LARGE SCALE GENOMIC DNA]</scope>
    <source>
        <strain evidence="18">cv. Fuchu</strain>
    </source>
</reference>
<keyword evidence="5 15" id="KW-0812">Transmembrane</keyword>
<dbReference type="InterPro" id="IPR001611">
    <property type="entry name" value="Leu-rich_rpt"/>
</dbReference>
<keyword evidence="18" id="KW-1185">Reference proteome</keyword>
<accession>A0A7J0FX47</accession>
<dbReference type="InterPro" id="IPR001245">
    <property type="entry name" value="Ser-Thr/Tyr_kinase_cat_dom"/>
</dbReference>
<dbReference type="GO" id="GO:0004674">
    <property type="term" value="F:protein serine/threonine kinase activity"/>
    <property type="evidence" value="ECO:0007669"/>
    <property type="project" value="UniProtKB-KW"/>
</dbReference>
<dbReference type="GO" id="GO:0016020">
    <property type="term" value="C:membrane"/>
    <property type="evidence" value="ECO:0007669"/>
    <property type="project" value="UniProtKB-SubCell"/>
</dbReference>
<name>A0A7J0FX47_9ERIC</name>
<evidence type="ECO:0000256" key="9">
    <source>
        <dbReference type="ARBA" id="ARBA00022777"/>
    </source>
</evidence>
<dbReference type="GO" id="GO:0005524">
    <property type="term" value="F:ATP binding"/>
    <property type="evidence" value="ECO:0007669"/>
    <property type="project" value="UniProtKB-UniRule"/>
</dbReference>
<evidence type="ECO:0000256" key="6">
    <source>
        <dbReference type="ARBA" id="ARBA00022729"/>
    </source>
</evidence>